<evidence type="ECO:0000313" key="4">
    <source>
        <dbReference type="Proteomes" id="UP001364890"/>
    </source>
</evidence>
<comment type="caution">
    <text evidence="3">The sequence shown here is derived from an EMBL/GenBank/DDBJ whole genome shotgun (WGS) entry which is preliminary data.</text>
</comment>
<feature type="domain" description="Methylated-DNA-[protein]-cysteine S-methyltransferase DNA binding" evidence="2">
    <location>
        <begin position="3"/>
        <end position="84"/>
    </location>
</feature>
<dbReference type="SUPFAM" id="SSF46767">
    <property type="entry name" value="Methylated DNA-protein cysteine methyltransferase, C-terminal domain"/>
    <property type="match status" value="1"/>
</dbReference>
<dbReference type="CDD" id="cd06445">
    <property type="entry name" value="ATase"/>
    <property type="match status" value="1"/>
</dbReference>
<keyword evidence="4" id="KW-1185">Reference proteome</keyword>
<dbReference type="RefSeq" id="WP_336498876.1">
    <property type="nucleotide sequence ID" value="NZ_JBAWSY010000018.1"/>
</dbReference>
<proteinExistence type="predicted"/>
<reference evidence="3 4" key="1">
    <citation type="submission" date="2024-01" db="EMBL/GenBank/DDBJ databases">
        <title>Seven novel Bacillus-like species.</title>
        <authorList>
            <person name="Liu G."/>
        </authorList>
    </citation>
    <scope>NUCLEOTIDE SEQUENCE [LARGE SCALE GENOMIC DNA]</scope>
    <source>
        <strain evidence="3 4">FJAT-51614</strain>
    </source>
</reference>
<evidence type="ECO:0000313" key="3">
    <source>
        <dbReference type="EMBL" id="MEI4771326.1"/>
    </source>
</evidence>
<dbReference type="EMBL" id="JBAWSY010000018">
    <property type="protein sequence ID" value="MEI4771326.1"/>
    <property type="molecule type" value="Genomic_DNA"/>
</dbReference>
<gene>
    <name evidence="3" type="ORF">WAX74_17000</name>
</gene>
<dbReference type="Gene3D" id="1.10.10.10">
    <property type="entry name" value="Winged helix-like DNA-binding domain superfamily/Winged helix DNA-binding domain"/>
    <property type="match status" value="1"/>
</dbReference>
<dbReference type="PANTHER" id="PTHR42942">
    <property type="entry name" value="6-O-METHYLGUANINE DNA METHYLTRANSFERASE"/>
    <property type="match status" value="1"/>
</dbReference>
<dbReference type="PANTHER" id="PTHR42942:SF1">
    <property type="entry name" value="ALKYLTRANSFERASE-LIKE PROTEIN 1"/>
    <property type="match status" value="1"/>
</dbReference>
<dbReference type="InterPro" id="IPR036217">
    <property type="entry name" value="MethylDNA_cys_MeTrfase_DNAb"/>
</dbReference>
<accession>A0ABU8FBB4</accession>
<organism evidence="3 4">
    <name type="scientific">Psychrobacillus mangrovi</name>
    <dbReference type="NCBI Taxonomy" id="3117745"/>
    <lineage>
        <taxon>Bacteria</taxon>
        <taxon>Bacillati</taxon>
        <taxon>Bacillota</taxon>
        <taxon>Bacilli</taxon>
        <taxon>Bacillales</taxon>
        <taxon>Bacillaceae</taxon>
        <taxon>Psychrobacillus</taxon>
    </lineage>
</organism>
<dbReference type="InterPro" id="IPR052520">
    <property type="entry name" value="ATL_DNA_repair"/>
</dbReference>
<sequence>MNPFTERVIEIIKSIPAGKIMTYGQIAKAAGSPRGARQVVRILHSMSAKHSLPWHRVVNAKGEIAIPDEESAYSQRIMLEDEGVCFRQNGLVDLEKSRFASEVVVFEEDLI</sequence>
<evidence type="ECO:0000256" key="1">
    <source>
        <dbReference type="ARBA" id="ARBA00022763"/>
    </source>
</evidence>
<dbReference type="Pfam" id="PF01035">
    <property type="entry name" value="DNA_binding_1"/>
    <property type="match status" value="1"/>
</dbReference>
<protein>
    <submittedName>
        <fullName evidence="3">MGMT family protein</fullName>
    </submittedName>
</protein>
<dbReference type="Proteomes" id="UP001364890">
    <property type="component" value="Unassembled WGS sequence"/>
</dbReference>
<evidence type="ECO:0000259" key="2">
    <source>
        <dbReference type="Pfam" id="PF01035"/>
    </source>
</evidence>
<dbReference type="InterPro" id="IPR036388">
    <property type="entry name" value="WH-like_DNA-bd_sf"/>
</dbReference>
<dbReference type="InterPro" id="IPR014048">
    <property type="entry name" value="MethylDNA_cys_MeTrfase_DNA-bd"/>
</dbReference>
<name>A0ABU8FBB4_9BACI</name>
<keyword evidence="1" id="KW-0227">DNA damage</keyword>